<sequence length="192" mass="19716">MPAPGTPPTSTSASPVPPSPTPTTAAPSSSTPATTTPAASHTPDPSRPDDPAQAALFDAIANENAVIFGYGIVSAHSSPEVNALVAEALLTHRTRREEALALAAGQDSPAPLPAVGYQLPMAVDTPTDAAELAVRMEQDSAAAWRAVLEQATAEQTRRLAVPALTDSAVLAARWRARLDRTPVTVAFPGGNE</sequence>
<dbReference type="InterPro" id="IPR009078">
    <property type="entry name" value="Ferritin-like_SF"/>
</dbReference>
<dbReference type="OrthoDB" id="5192349at2"/>
<feature type="domain" description="DUF4439" evidence="2">
    <location>
        <begin position="55"/>
        <end position="191"/>
    </location>
</feature>
<keyword evidence="4" id="KW-1185">Reference proteome</keyword>
<dbReference type="EMBL" id="LQOJ01000020">
    <property type="protein sequence ID" value="ORV06921.1"/>
    <property type="molecule type" value="Genomic_DNA"/>
</dbReference>
<dbReference type="STRING" id="1793.AWC04_05450"/>
<dbReference type="Proteomes" id="UP000193484">
    <property type="component" value="Unassembled WGS sequence"/>
</dbReference>
<evidence type="ECO:0000313" key="3">
    <source>
        <dbReference type="EMBL" id="ORV06921.1"/>
    </source>
</evidence>
<proteinExistence type="predicted"/>
<dbReference type="SUPFAM" id="SSF47240">
    <property type="entry name" value="Ferritin-like"/>
    <property type="match status" value="1"/>
</dbReference>
<comment type="caution">
    <text evidence="3">The sequence shown here is derived from an EMBL/GenBank/DDBJ whole genome shotgun (WGS) entry which is preliminary data.</text>
</comment>
<evidence type="ECO:0000256" key="1">
    <source>
        <dbReference type="SAM" id="MobiDB-lite"/>
    </source>
</evidence>
<name>A0A1X1RIR1_MYCFA</name>
<dbReference type="InterPro" id="IPR029447">
    <property type="entry name" value="DUF4439"/>
</dbReference>
<organism evidence="3 4">
    <name type="scientific">Mycolicibacterium fallax</name>
    <name type="common">Mycobacterium fallax</name>
    <dbReference type="NCBI Taxonomy" id="1793"/>
    <lineage>
        <taxon>Bacteria</taxon>
        <taxon>Bacillati</taxon>
        <taxon>Actinomycetota</taxon>
        <taxon>Actinomycetes</taxon>
        <taxon>Mycobacteriales</taxon>
        <taxon>Mycobacteriaceae</taxon>
        <taxon>Mycolicibacterium</taxon>
    </lineage>
</organism>
<gene>
    <name evidence="3" type="ORF">AWC04_05450</name>
</gene>
<dbReference type="CDD" id="cd00657">
    <property type="entry name" value="Ferritin_like"/>
    <property type="match status" value="1"/>
</dbReference>
<dbReference type="InterPro" id="IPR012347">
    <property type="entry name" value="Ferritin-like"/>
</dbReference>
<evidence type="ECO:0000313" key="4">
    <source>
        <dbReference type="Proteomes" id="UP000193484"/>
    </source>
</evidence>
<accession>A0A1X1RIR1</accession>
<feature type="region of interest" description="Disordered" evidence="1">
    <location>
        <begin position="1"/>
        <end position="52"/>
    </location>
</feature>
<dbReference type="Gene3D" id="1.20.1260.10">
    <property type="match status" value="1"/>
</dbReference>
<feature type="compositionally biased region" description="Low complexity" evidence="1">
    <location>
        <begin position="22"/>
        <end position="43"/>
    </location>
</feature>
<protein>
    <recommendedName>
        <fullName evidence="2">DUF4439 domain-containing protein</fullName>
    </recommendedName>
</protein>
<dbReference type="AlphaFoldDB" id="A0A1X1RIR1"/>
<dbReference type="Pfam" id="PF14530">
    <property type="entry name" value="DUF4439"/>
    <property type="match status" value="1"/>
</dbReference>
<reference evidence="3 4" key="1">
    <citation type="submission" date="2016-01" db="EMBL/GenBank/DDBJ databases">
        <title>The new phylogeny of the genus Mycobacterium.</title>
        <authorList>
            <person name="Tarcisio F."/>
            <person name="Conor M."/>
            <person name="Antonella G."/>
            <person name="Elisabetta G."/>
            <person name="Giulia F.S."/>
            <person name="Sara T."/>
            <person name="Anna F."/>
            <person name="Clotilde B."/>
            <person name="Roberto B."/>
            <person name="Veronica D.S."/>
            <person name="Fabio R."/>
            <person name="Monica P."/>
            <person name="Olivier J."/>
            <person name="Enrico T."/>
            <person name="Nicola S."/>
        </authorList>
    </citation>
    <scope>NUCLEOTIDE SEQUENCE [LARGE SCALE GENOMIC DNA]</scope>
    <source>
        <strain evidence="3 4">DSM 44179</strain>
    </source>
</reference>
<evidence type="ECO:0000259" key="2">
    <source>
        <dbReference type="Pfam" id="PF14530"/>
    </source>
</evidence>